<dbReference type="Gene3D" id="3.40.109.30">
    <property type="entry name" value="putative nitroreductase (tm1586), domain 2"/>
    <property type="match status" value="1"/>
</dbReference>
<dbReference type="InterPro" id="IPR000415">
    <property type="entry name" value="Nitroreductase-like"/>
</dbReference>
<dbReference type="Gene3D" id="3.40.109.10">
    <property type="entry name" value="NADH Oxidase"/>
    <property type="match status" value="1"/>
</dbReference>
<keyword evidence="2" id="KW-0560">Oxidoreductase</keyword>
<evidence type="ECO:0000256" key="2">
    <source>
        <dbReference type="ARBA" id="ARBA00023002"/>
    </source>
</evidence>
<dbReference type="EMBL" id="LNQE01000996">
    <property type="protein sequence ID" value="KUG22026.1"/>
    <property type="molecule type" value="Genomic_DNA"/>
</dbReference>
<evidence type="ECO:0000313" key="4">
    <source>
        <dbReference type="EMBL" id="KUG22026.1"/>
    </source>
</evidence>
<reference evidence="4" key="1">
    <citation type="journal article" date="2015" name="Proc. Natl. Acad. Sci. U.S.A.">
        <title>Networks of energetic and metabolic interactions define dynamics in microbial communities.</title>
        <authorList>
            <person name="Embree M."/>
            <person name="Liu J.K."/>
            <person name="Al-Bassam M.M."/>
            <person name="Zengler K."/>
        </authorList>
    </citation>
    <scope>NUCLEOTIDE SEQUENCE</scope>
</reference>
<feature type="domain" description="Putative nitroreductase TM1586" evidence="3">
    <location>
        <begin position="8"/>
        <end position="254"/>
    </location>
</feature>
<dbReference type="GO" id="GO:0016491">
    <property type="term" value="F:oxidoreductase activity"/>
    <property type="evidence" value="ECO:0007669"/>
    <property type="project" value="UniProtKB-KW"/>
</dbReference>
<comment type="caution">
    <text evidence="4">The sequence shown here is derived from an EMBL/GenBank/DDBJ whole genome shotgun (WGS) entry which is preliminary data.</text>
</comment>
<dbReference type="PANTHER" id="PTHR43673:SF10">
    <property type="entry name" value="NADH DEHYDROGENASE_NAD(P)H NITROREDUCTASE XCC3605-RELATED"/>
    <property type="match status" value="1"/>
</dbReference>
<evidence type="ECO:0000259" key="3">
    <source>
        <dbReference type="Pfam" id="PF14512"/>
    </source>
</evidence>
<accession>A0A0W8FM71</accession>
<dbReference type="AlphaFoldDB" id="A0A0W8FM71"/>
<name>A0A0W8FM71_9ZZZZ</name>
<dbReference type="InterPro" id="IPR029478">
    <property type="entry name" value="TM1586_NiRdase"/>
</dbReference>
<dbReference type="PANTHER" id="PTHR43673">
    <property type="entry name" value="NAD(P)H NITROREDUCTASE YDGI-RELATED"/>
    <property type="match status" value="1"/>
</dbReference>
<dbReference type="SUPFAM" id="SSF55469">
    <property type="entry name" value="FMN-dependent nitroreductase-like"/>
    <property type="match status" value="1"/>
</dbReference>
<organism evidence="4">
    <name type="scientific">hydrocarbon metagenome</name>
    <dbReference type="NCBI Taxonomy" id="938273"/>
    <lineage>
        <taxon>unclassified sequences</taxon>
        <taxon>metagenomes</taxon>
        <taxon>ecological metagenomes</taxon>
    </lineage>
</organism>
<dbReference type="Pfam" id="PF14512">
    <property type="entry name" value="TM1586_NiRdase"/>
    <property type="match status" value="1"/>
</dbReference>
<gene>
    <name evidence="4" type="ORF">ASZ90_008227</name>
</gene>
<comment type="similarity">
    <text evidence="1">Belongs to the nitroreductase family.</text>
</comment>
<protein>
    <submittedName>
        <fullName evidence="4">Nitroreductase family protein</fullName>
    </submittedName>
</protein>
<evidence type="ECO:0000256" key="1">
    <source>
        <dbReference type="ARBA" id="ARBA00007118"/>
    </source>
</evidence>
<proteinExistence type="inferred from homology"/>
<sequence length="288" mass="32315">MLFSEPVVNIIRRRKSIRSYLDTPVEENKKEILNKSISENVAGPFGTKSRFIFITATTQDKEALKGLITYGMIRNPTGFIIGATENVPHSLEDFGYLMEKNILMATNLGLGTCWLGGTFNASGFAQKIALQNNEVIPAVTPVGYAVPKITLVDSVIRNSTGADKRKPWSSLFFNKDDKPLSVEQAGRYATSLEMVRLAPSASNLQPWRIIKENDLNTYHFYMKRNPGLKQIFFMKSDLQRVDIGIGMCHFELTASEEGLRGKWNINNPRLKGTAEKLEYITTWIGGNQ</sequence>